<comment type="caution">
    <text evidence="2">The sequence shown here is derived from an EMBL/GenBank/DDBJ whole genome shotgun (WGS) entry which is preliminary data.</text>
</comment>
<keyword evidence="3" id="KW-1185">Reference proteome</keyword>
<reference evidence="2 3" key="1">
    <citation type="submission" date="2019-03" db="EMBL/GenBank/DDBJ databases">
        <title>Genomics of glacier-inhabiting Cryobacterium strains.</title>
        <authorList>
            <person name="Liu Q."/>
            <person name="Xin Y.-H."/>
        </authorList>
    </citation>
    <scope>NUCLEOTIDE SEQUENCE [LARGE SCALE GENOMIC DNA]</scope>
    <source>
        <strain evidence="2 3">TMT2-16</strain>
    </source>
</reference>
<name>A0ABY2JIK3_9MICO</name>
<organism evidence="2 3">
    <name type="scientific">Cryobacterium sandaracinum</name>
    <dbReference type="NCBI Taxonomy" id="1259247"/>
    <lineage>
        <taxon>Bacteria</taxon>
        <taxon>Bacillati</taxon>
        <taxon>Actinomycetota</taxon>
        <taxon>Actinomycetes</taxon>
        <taxon>Micrococcales</taxon>
        <taxon>Microbacteriaceae</taxon>
        <taxon>Cryobacterium</taxon>
    </lineage>
</organism>
<proteinExistence type="predicted"/>
<dbReference type="EMBL" id="SOGO01000016">
    <property type="protein sequence ID" value="TFD04838.1"/>
    <property type="molecule type" value="Genomic_DNA"/>
</dbReference>
<dbReference type="RefSeq" id="WP_134372642.1">
    <property type="nucleotide sequence ID" value="NZ_SOGO01000016.1"/>
</dbReference>
<evidence type="ECO:0000313" key="3">
    <source>
        <dbReference type="Proteomes" id="UP000297851"/>
    </source>
</evidence>
<evidence type="ECO:0000259" key="1">
    <source>
        <dbReference type="PROSITE" id="PS51186"/>
    </source>
</evidence>
<dbReference type="CDD" id="cd04301">
    <property type="entry name" value="NAT_SF"/>
    <property type="match status" value="1"/>
</dbReference>
<dbReference type="InterPro" id="IPR051531">
    <property type="entry name" value="N-acetyltransferase"/>
</dbReference>
<dbReference type="PROSITE" id="PS51186">
    <property type="entry name" value="GNAT"/>
    <property type="match status" value="1"/>
</dbReference>
<accession>A0ABY2JIK3</accession>
<dbReference type="Pfam" id="PF13302">
    <property type="entry name" value="Acetyltransf_3"/>
    <property type="match status" value="1"/>
</dbReference>
<dbReference type="Proteomes" id="UP000297851">
    <property type="component" value="Unassembled WGS sequence"/>
</dbReference>
<dbReference type="Gene3D" id="3.40.630.30">
    <property type="match status" value="1"/>
</dbReference>
<dbReference type="PANTHER" id="PTHR43792">
    <property type="entry name" value="GNAT FAMILY, PUTATIVE (AFU_ORTHOLOGUE AFUA_3G00765)-RELATED-RELATED"/>
    <property type="match status" value="1"/>
</dbReference>
<gene>
    <name evidence="2" type="ORF">E3T25_04805</name>
</gene>
<protein>
    <submittedName>
        <fullName evidence="2">N-acetyltransferase</fullName>
    </submittedName>
</protein>
<dbReference type="PANTHER" id="PTHR43792:SF16">
    <property type="entry name" value="N-ACETYLTRANSFERASE DOMAIN-CONTAINING PROTEIN"/>
    <property type="match status" value="1"/>
</dbReference>
<dbReference type="InterPro" id="IPR000182">
    <property type="entry name" value="GNAT_dom"/>
</dbReference>
<evidence type="ECO:0000313" key="2">
    <source>
        <dbReference type="EMBL" id="TFD04838.1"/>
    </source>
</evidence>
<sequence length="201" mass="22050">MAWPQPEPVRSERLLLEPLAVDHAASMVDVLADPSLYEYTGGEAPSLDLLHSRYAAQTVGQSDDGSQWWLNWIVTNRDTGEVAGFVQATVECDGSTLVAEIAWVISPRRQGQGIASEATQMMIGWLRAHEVHSFTAHIHPEHQASMGVARNQALRPTSTEKDGETRWVLTNTEGPKNVPKCHPAIQGRLEALAANSVPIKR</sequence>
<feature type="domain" description="N-acetyltransferase" evidence="1">
    <location>
        <begin position="14"/>
        <end position="172"/>
    </location>
</feature>
<dbReference type="InterPro" id="IPR016181">
    <property type="entry name" value="Acyl_CoA_acyltransferase"/>
</dbReference>
<dbReference type="SUPFAM" id="SSF55729">
    <property type="entry name" value="Acyl-CoA N-acyltransferases (Nat)"/>
    <property type="match status" value="1"/>
</dbReference>